<reference evidence="1 2" key="1">
    <citation type="journal article" date="2013" name="PLoS Genet.">
        <title>The genome and development-dependent transcriptomes of Pyronema confluens: a window into fungal evolution.</title>
        <authorList>
            <person name="Traeger S."/>
            <person name="Altegoer F."/>
            <person name="Freitag M."/>
            <person name="Gabaldon T."/>
            <person name="Kempken F."/>
            <person name="Kumar A."/>
            <person name="Marcet-Houben M."/>
            <person name="Poggeler S."/>
            <person name="Stajich J.E."/>
            <person name="Nowrousian M."/>
        </authorList>
    </citation>
    <scope>NUCLEOTIDE SEQUENCE [LARGE SCALE GENOMIC DNA]</scope>
    <source>
        <strain evidence="2">CBS 100304</strain>
        <tissue evidence="1">Vegetative mycelium</tissue>
    </source>
</reference>
<sequence>MESTKITSDENFYRSAADCLLQRLLLIRTQSCDPANHLVCPCYPMIHNAEEEKKINKKNEDEIVQAGPGLVTVINEVVEVTITIQAPAPQTSDQAA</sequence>
<accession>U4L4S7</accession>
<protein>
    <submittedName>
        <fullName evidence="1">Uncharacterized protein</fullName>
    </submittedName>
</protein>
<organism evidence="1 2">
    <name type="scientific">Pyronema omphalodes (strain CBS 100304)</name>
    <name type="common">Pyronema confluens</name>
    <dbReference type="NCBI Taxonomy" id="1076935"/>
    <lineage>
        <taxon>Eukaryota</taxon>
        <taxon>Fungi</taxon>
        <taxon>Dikarya</taxon>
        <taxon>Ascomycota</taxon>
        <taxon>Pezizomycotina</taxon>
        <taxon>Pezizomycetes</taxon>
        <taxon>Pezizales</taxon>
        <taxon>Pyronemataceae</taxon>
        <taxon>Pyronema</taxon>
    </lineage>
</organism>
<evidence type="ECO:0000313" key="1">
    <source>
        <dbReference type="EMBL" id="CCX10870.1"/>
    </source>
</evidence>
<dbReference type="AlphaFoldDB" id="U4L4S7"/>
<gene>
    <name evidence="1" type="ORF">PCON_10464</name>
</gene>
<evidence type="ECO:0000313" key="2">
    <source>
        <dbReference type="Proteomes" id="UP000018144"/>
    </source>
</evidence>
<keyword evidence="2" id="KW-1185">Reference proteome</keyword>
<name>U4L4S7_PYROM</name>
<proteinExistence type="predicted"/>
<dbReference type="Proteomes" id="UP000018144">
    <property type="component" value="Unassembled WGS sequence"/>
</dbReference>
<dbReference type="EMBL" id="HF935572">
    <property type="protein sequence ID" value="CCX10870.1"/>
    <property type="molecule type" value="Genomic_DNA"/>
</dbReference>